<reference evidence="2 3" key="1">
    <citation type="submission" date="2017-11" db="EMBL/GenBank/DDBJ databases">
        <title>Isolation and Characterization of Methanofollis Species from Methane Seep Offshore SW Taiwan.</title>
        <authorList>
            <person name="Teng N.-H."/>
            <person name="Lai M.-C."/>
            <person name="Chen S.-C."/>
        </authorList>
    </citation>
    <scope>NUCLEOTIDE SEQUENCE [LARGE SCALE GENOMIC DNA]</scope>
    <source>
        <strain evidence="2 3">FWC-SCC2</strain>
    </source>
</reference>
<evidence type="ECO:0000313" key="2">
    <source>
        <dbReference type="EMBL" id="TAJ43413.1"/>
    </source>
</evidence>
<evidence type="ECO:0000256" key="1">
    <source>
        <dbReference type="SAM" id="Phobius"/>
    </source>
</evidence>
<name>A0A483CWU0_9EURY</name>
<organism evidence="2 3">
    <name type="scientific">Methanofollis fontis</name>
    <dbReference type="NCBI Taxonomy" id="2052832"/>
    <lineage>
        <taxon>Archaea</taxon>
        <taxon>Methanobacteriati</taxon>
        <taxon>Methanobacteriota</taxon>
        <taxon>Stenosarchaea group</taxon>
        <taxon>Methanomicrobia</taxon>
        <taxon>Methanomicrobiales</taxon>
        <taxon>Methanomicrobiaceae</taxon>
        <taxon>Methanofollis</taxon>
    </lineage>
</organism>
<keyword evidence="1" id="KW-0812">Transmembrane</keyword>
<evidence type="ECO:0000313" key="3">
    <source>
        <dbReference type="Proteomes" id="UP000292580"/>
    </source>
</evidence>
<keyword evidence="3" id="KW-1185">Reference proteome</keyword>
<comment type="caution">
    <text evidence="2">The sequence shown here is derived from an EMBL/GenBank/DDBJ whole genome shotgun (WGS) entry which is preliminary data.</text>
</comment>
<accession>A0A483CWU0</accession>
<keyword evidence="1" id="KW-0472">Membrane</keyword>
<dbReference type="RefSeq" id="WP_130647656.1">
    <property type="nucleotide sequence ID" value="NZ_PGCL01000007.1"/>
</dbReference>
<sequence>MNEGCAGAAEKFCAGVREALKDAEEYGSALREDRRAGVGERAVITVSVGVILVLLFALPDFFMFWIVASFLLYMVNPFMMFIPSGGAGPALPQRSEITEYIGKLKEIGAIKGAVTSNTSGIIEIVWNLFFINSQPLAPGFWLIYSIDILFALFRAITGKFDLMITLIIAVQSIAIILFYAVIWGMKPYSPGFFRNVIDIRQDVKEGIQGGIRSTVTILAFIGVGAAIAGTLVIAAMLLPGMTLNTLMDFENITLFKSLLPIVPILLAQLIIVRTLQGRASRLLLTDVNQTRVSALRERILPAAERIARSSREDGDEYCAQLEDLENEFMRLSVYRPESHRIGGGFTVYMIVPNLRLILRQKGNKRAGQ</sequence>
<proteinExistence type="predicted"/>
<dbReference type="AlphaFoldDB" id="A0A483CWU0"/>
<dbReference type="Proteomes" id="UP000292580">
    <property type="component" value="Unassembled WGS sequence"/>
</dbReference>
<gene>
    <name evidence="2" type="ORF">CUJ86_11185</name>
</gene>
<protein>
    <submittedName>
        <fullName evidence="2">Uncharacterized protein</fullName>
    </submittedName>
</protein>
<feature type="transmembrane region" description="Helical" evidence="1">
    <location>
        <begin position="258"/>
        <end position="275"/>
    </location>
</feature>
<dbReference type="OrthoDB" id="107694at2157"/>
<feature type="transmembrane region" description="Helical" evidence="1">
    <location>
        <begin position="136"/>
        <end position="156"/>
    </location>
</feature>
<feature type="transmembrane region" description="Helical" evidence="1">
    <location>
        <begin position="162"/>
        <end position="185"/>
    </location>
</feature>
<keyword evidence="1" id="KW-1133">Transmembrane helix</keyword>
<feature type="transmembrane region" description="Helical" evidence="1">
    <location>
        <begin position="217"/>
        <end position="238"/>
    </location>
</feature>
<dbReference type="EMBL" id="PGCL01000007">
    <property type="protein sequence ID" value="TAJ43413.1"/>
    <property type="molecule type" value="Genomic_DNA"/>
</dbReference>